<comment type="caution">
    <text evidence="13">The sequence shown here is derived from an EMBL/GenBank/DDBJ whole genome shotgun (WGS) entry which is preliminary data.</text>
</comment>
<dbReference type="InterPro" id="IPR011050">
    <property type="entry name" value="Pectin_lyase_fold/virulence"/>
</dbReference>
<keyword evidence="5" id="KW-0964">Secreted</keyword>
<sequence>MKVLALPVVILACTAIGAAATANVDCGSPDTWVESPAQAPLVKFSGVCTGEQARTQPPPGAIVVDAAGVYSGSYKTVAEGVTHIPNTTDEHTLFVFPGVYHEQVVVPKLNGPLVLQGYTCDTMSYAANEVTITQAKAQKDIPPEIKDNRNFLTTTLGFKSPSGVKVYSLNVANTAGKIKDLGQAVAVYVDSTDYGFYACNFTGYQVTLCAHKGRELYARSFISGAVDFIFGQKAMAWFESCDLESVGEGWVTANGNKNATIASEYVFNKAHVFGLNESMNGTTHLGRPWGEYARVVFQISELEDVVNLEGWTPWDDKTSTDNVYFKGFSNKCPSAVTVARVPYSGQLDAAVDIMEILGDDYESQWWVDSKFL</sequence>
<reference evidence="13" key="1">
    <citation type="submission" date="2020-04" db="EMBL/GenBank/DDBJ databases">
        <title>Hybrid Assembly of Korean Phytophthora infestans isolates.</title>
        <authorList>
            <person name="Prokchorchik M."/>
            <person name="Lee Y."/>
            <person name="Seo J."/>
            <person name="Cho J.-H."/>
            <person name="Park Y.-E."/>
            <person name="Jang D.-C."/>
            <person name="Im J.-S."/>
            <person name="Choi J.-G."/>
            <person name="Park H.-J."/>
            <person name="Lee G.-B."/>
            <person name="Lee Y.-G."/>
            <person name="Hong S.-Y."/>
            <person name="Cho K."/>
            <person name="Sohn K.H."/>
        </authorList>
    </citation>
    <scope>NUCLEOTIDE SEQUENCE</scope>
    <source>
        <strain evidence="13">KR_1_A1</strain>
    </source>
</reference>
<dbReference type="Proteomes" id="UP000602510">
    <property type="component" value="Unassembled WGS sequence"/>
</dbReference>
<dbReference type="EC" id="3.1.1.11" evidence="4 11"/>
<dbReference type="GO" id="GO:0042545">
    <property type="term" value="P:cell wall modification"/>
    <property type="evidence" value="ECO:0007669"/>
    <property type="project" value="UniProtKB-UniRule"/>
</dbReference>
<evidence type="ECO:0000256" key="11">
    <source>
        <dbReference type="RuleBase" id="RU000589"/>
    </source>
</evidence>
<name>A0A833T434_PHYIN</name>
<dbReference type="InterPro" id="IPR012334">
    <property type="entry name" value="Pectin_lyas_fold"/>
</dbReference>
<keyword evidence="14" id="KW-1185">Reference proteome</keyword>
<dbReference type="GO" id="GO:0030599">
    <property type="term" value="F:pectinesterase activity"/>
    <property type="evidence" value="ECO:0007669"/>
    <property type="project" value="UniProtKB-UniRule"/>
</dbReference>
<evidence type="ECO:0000256" key="10">
    <source>
        <dbReference type="PROSITE-ProRule" id="PRU10040"/>
    </source>
</evidence>
<evidence type="ECO:0000256" key="2">
    <source>
        <dbReference type="ARBA" id="ARBA00005184"/>
    </source>
</evidence>
<comment type="pathway">
    <text evidence="2 11">Glycan metabolism; pectin degradation; 2-dehydro-3-deoxy-D-gluconate from pectin: step 1/5.</text>
</comment>
<evidence type="ECO:0000256" key="6">
    <source>
        <dbReference type="ARBA" id="ARBA00022729"/>
    </source>
</evidence>
<dbReference type="AlphaFoldDB" id="A0A833T434"/>
<dbReference type="InterPro" id="IPR033131">
    <property type="entry name" value="Pectinesterase_Asp_AS"/>
</dbReference>
<evidence type="ECO:0000259" key="12">
    <source>
        <dbReference type="Pfam" id="PF01095"/>
    </source>
</evidence>
<dbReference type="InterPro" id="IPR000070">
    <property type="entry name" value="Pectinesterase_cat"/>
</dbReference>
<dbReference type="SUPFAM" id="SSF51126">
    <property type="entry name" value="Pectin lyase-like"/>
    <property type="match status" value="1"/>
</dbReference>
<dbReference type="UniPathway" id="UPA00545">
    <property type="reaction ID" value="UER00823"/>
</dbReference>
<protein>
    <recommendedName>
        <fullName evidence="4 11">Pectinesterase</fullName>
        <ecNumber evidence="4 11">3.1.1.11</ecNumber>
    </recommendedName>
</protein>
<evidence type="ECO:0000256" key="9">
    <source>
        <dbReference type="ARBA" id="ARBA00047928"/>
    </source>
</evidence>
<feature type="signal peptide" evidence="11">
    <location>
        <begin position="1"/>
        <end position="20"/>
    </location>
</feature>
<feature type="chain" id="PRO_5033099049" description="Pectinesterase" evidence="11">
    <location>
        <begin position="21"/>
        <end position="372"/>
    </location>
</feature>
<feature type="domain" description="Pectinesterase catalytic" evidence="12">
    <location>
        <begin position="70"/>
        <end position="346"/>
    </location>
</feature>
<dbReference type="Pfam" id="PF01095">
    <property type="entry name" value="Pectinesterase"/>
    <property type="match status" value="1"/>
</dbReference>
<keyword evidence="8 11" id="KW-0063">Aspartyl esterase</keyword>
<organism evidence="13 14">
    <name type="scientific">Phytophthora infestans</name>
    <name type="common">Potato late blight agent</name>
    <name type="synonym">Botrytis infestans</name>
    <dbReference type="NCBI Taxonomy" id="4787"/>
    <lineage>
        <taxon>Eukaryota</taxon>
        <taxon>Sar</taxon>
        <taxon>Stramenopiles</taxon>
        <taxon>Oomycota</taxon>
        <taxon>Peronosporomycetes</taxon>
        <taxon>Peronosporales</taxon>
        <taxon>Peronosporaceae</taxon>
        <taxon>Phytophthora</taxon>
    </lineage>
</organism>
<keyword evidence="6 11" id="KW-0732">Signal</keyword>
<evidence type="ECO:0000313" key="13">
    <source>
        <dbReference type="EMBL" id="KAF4043058.1"/>
    </source>
</evidence>
<feature type="active site" evidence="10">
    <location>
        <position position="227"/>
    </location>
</feature>
<gene>
    <name evidence="13" type="ORF">GN244_ATG04531</name>
</gene>
<dbReference type="PANTHER" id="PTHR31321:SF57">
    <property type="entry name" value="PECTINESTERASE 53-RELATED"/>
    <property type="match status" value="1"/>
</dbReference>
<evidence type="ECO:0000256" key="5">
    <source>
        <dbReference type="ARBA" id="ARBA00022525"/>
    </source>
</evidence>
<dbReference type="PROSITE" id="PS00503">
    <property type="entry name" value="PECTINESTERASE_2"/>
    <property type="match status" value="1"/>
</dbReference>
<evidence type="ECO:0000256" key="3">
    <source>
        <dbReference type="ARBA" id="ARBA00008891"/>
    </source>
</evidence>
<evidence type="ECO:0000256" key="7">
    <source>
        <dbReference type="ARBA" id="ARBA00022801"/>
    </source>
</evidence>
<proteinExistence type="inferred from homology"/>
<keyword evidence="7 11" id="KW-0378">Hydrolase</keyword>
<evidence type="ECO:0000256" key="8">
    <source>
        <dbReference type="ARBA" id="ARBA00023085"/>
    </source>
</evidence>
<dbReference type="EMBL" id="WSZM01000092">
    <property type="protein sequence ID" value="KAF4043058.1"/>
    <property type="molecule type" value="Genomic_DNA"/>
</dbReference>
<dbReference type="FunFam" id="2.160.20.10:FF:000014">
    <property type="entry name" value="Pectinesterase"/>
    <property type="match status" value="1"/>
</dbReference>
<evidence type="ECO:0000256" key="1">
    <source>
        <dbReference type="ARBA" id="ARBA00004613"/>
    </source>
</evidence>
<accession>A0A833T434</accession>
<comment type="catalytic activity">
    <reaction evidence="9 11">
        <text>[(1-&gt;4)-alpha-D-galacturonosyl methyl ester](n) + n H2O = [(1-&gt;4)-alpha-D-galacturonosyl](n) + n methanol + n H(+)</text>
        <dbReference type="Rhea" id="RHEA:22380"/>
        <dbReference type="Rhea" id="RHEA-COMP:14570"/>
        <dbReference type="Rhea" id="RHEA-COMP:14573"/>
        <dbReference type="ChEBI" id="CHEBI:15377"/>
        <dbReference type="ChEBI" id="CHEBI:15378"/>
        <dbReference type="ChEBI" id="CHEBI:17790"/>
        <dbReference type="ChEBI" id="CHEBI:140522"/>
        <dbReference type="ChEBI" id="CHEBI:140523"/>
        <dbReference type="EC" id="3.1.1.11"/>
    </reaction>
</comment>
<dbReference type="GO" id="GO:0045490">
    <property type="term" value="P:pectin catabolic process"/>
    <property type="evidence" value="ECO:0007669"/>
    <property type="project" value="UniProtKB-UniRule"/>
</dbReference>
<evidence type="ECO:0000256" key="4">
    <source>
        <dbReference type="ARBA" id="ARBA00013229"/>
    </source>
</evidence>
<evidence type="ECO:0000313" key="14">
    <source>
        <dbReference type="Proteomes" id="UP000602510"/>
    </source>
</evidence>
<dbReference type="PANTHER" id="PTHR31321">
    <property type="entry name" value="ACYL-COA THIOESTER HYDROLASE YBHC-RELATED"/>
    <property type="match status" value="1"/>
</dbReference>
<dbReference type="GO" id="GO:0005576">
    <property type="term" value="C:extracellular region"/>
    <property type="evidence" value="ECO:0007669"/>
    <property type="project" value="UniProtKB-SubCell"/>
</dbReference>
<dbReference type="Gene3D" id="2.160.20.10">
    <property type="entry name" value="Single-stranded right-handed beta-helix, Pectin lyase-like"/>
    <property type="match status" value="1"/>
</dbReference>
<comment type="subcellular location">
    <subcellularLocation>
        <location evidence="1">Secreted</location>
    </subcellularLocation>
</comment>
<comment type="similarity">
    <text evidence="3">Belongs to the pectinesterase family.</text>
</comment>